<feature type="region of interest" description="Disordered" evidence="1">
    <location>
        <begin position="293"/>
        <end position="345"/>
    </location>
</feature>
<name>A0A9P4V2C3_9PLEO</name>
<feature type="region of interest" description="Disordered" evidence="1">
    <location>
        <begin position="170"/>
        <end position="191"/>
    </location>
</feature>
<feature type="region of interest" description="Disordered" evidence="1">
    <location>
        <begin position="384"/>
        <end position="468"/>
    </location>
</feature>
<evidence type="ECO:0000313" key="2">
    <source>
        <dbReference type="EMBL" id="KAF2737262.1"/>
    </source>
</evidence>
<accession>A0A9P4V2C3</accession>
<feature type="compositionally biased region" description="Basic and acidic residues" evidence="1">
    <location>
        <begin position="507"/>
        <end position="520"/>
    </location>
</feature>
<gene>
    <name evidence="2" type="ORF">EJ04DRAFT_431119</name>
</gene>
<dbReference type="AlphaFoldDB" id="A0A9P4V2C3"/>
<reference evidence="2" key="1">
    <citation type="journal article" date="2020" name="Stud. Mycol.">
        <title>101 Dothideomycetes genomes: a test case for predicting lifestyles and emergence of pathogens.</title>
        <authorList>
            <person name="Haridas S."/>
            <person name="Albert R."/>
            <person name="Binder M."/>
            <person name="Bloem J."/>
            <person name="Labutti K."/>
            <person name="Salamov A."/>
            <person name="Andreopoulos B."/>
            <person name="Baker S."/>
            <person name="Barry K."/>
            <person name="Bills G."/>
            <person name="Bluhm B."/>
            <person name="Cannon C."/>
            <person name="Castanera R."/>
            <person name="Culley D."/>
            <person name="Daum C."/>
            <person name="Ezra D."/>
            <person name="Gonzalez J."/>
            <person name="Henrissat B."/>
            <person name="Kuo A."/>
            <person name="Liang C."/>
            <person name="Lipzen A."/>
            <person name="Lutzoni F."/>
            <person name="Magnuson J."/>
            <person name="Mondo S."/>
            <person name="Nolan M."/>
            <person name="Ohm R."/>
            <person name="Pangilinan J."/>
            <person name="Park H.-J."/>
            <person name="Ramirez L."/>
            <person name="Alfaro M."/>
            <person name="Sun H."/>
            <person name="Tritt A."/>
            <person name="Yoshinaga Y."/>
            <person name="Zwiers L.-H."/>
            <person name="Turgeon B."/>
            <person name="Goodwin S."/>
            <person name="Spatafora J."/>
            <person name="Crous P."/>
            <person name="Grigoriev I."/>
        </authorList>
    </citation>
    <scope>NUCLEOTIDE SEQUENCE</scope>
    <source>
        <strain evidence="2">CBS 125425</strain>
    </source>
</reference>
<dbReference type="EMBL" id="ML996117">
    <property type="protein sequence ID" value="KAF2737262.1"/>
    <property type="molecule type" value="Genomic_DNA"/>
</dbReference>
<comment type="caution">
    <text evidence="2">The sequence shown here is derived from an EMBL/GenBank/DDBJ whole genome shotgun (WGS) entry which is preliminary data.</text>
</comment>
<feature type="region of interest" description="Disordered" evidence="1">
    <location>
        <begin position="505"/>
        <end position="527"/>
    </location>
</feature>
<feature type="region of interest" description="Disordered" evidence="1">
    <location>
        <begin position="752"/>
        <end position="790"/>
    </location>
</feature>
<sequence>MSGFTKARPEAEEATPLDLIFSCCVCQATFSEIYEGTKESVHGLSDGINSKERLVTKMYLANCCHVICSKHIDGGGPPFHRNGSQPRAPCPLCMKEKGDKKDKDLFSIRGFKSGEFDPGIPSCWFSTPPVKLDASGPEMEAMRFQFVSLLRFAKQIHSDHRRTKFQLDETRGQLHHLHQRNSEEQNRRGSLEQEIERLRSVEDEMQKLKAKLPAIQHYLKLLPKLTEQNGKMRDRLATLGFALPLEPVAYDKQPYPFDGDGNVILDCDATNNEALKRATSSYTAGRSAETTANLGQIVSSSPNARPRKRLRQVSGHDEQIIYALEPSNRGSSREQMPPPPKPMSRIKSIKKIWPSIRNRVANGRSSPALTGETLMTDAPGCDNGQWHDVGQPVAFTSGADRPQTREETMQDASPYMTGALPAGHPVPTDDSPEPQSIDSRARRSDTSSGYRPSNLPTKNQQAGLPNQPSYIRLFDGLSRNTGFDLELDNFGQEAASECHAAAGLGAKTDKKQSNGYERQHLPGSRRGATANEHQNLFHSIPQTAHMHDGSRATVVNPVTLAPQRPRQPKQRVESVVSPFFRSSQHYGKVASKAGVNQRDHSSPASDVYQYQRPTRARAKTDWREPRSINGLSFFDSPRNTRNAPIEYEPAYTQHSPAAHFTTSQTRNINSQGFMIRPDTGRYPWRGDSAYGSAFSHPYARQASERTHSAIPFPLAPPRASYSQAAPLPSAISSIVSSNRFTRPPSRINLDSLSHAGVRSSRPSHGYIAGNGSATPARNMYSSAGRRTVRR</sequence>
<organism evidence="2 3">
    <name type="scientific">Polyplosphaeria fusca</name>
    <dbReference type="NCBI Taxonomy" id="682080"/>
    <lineage>
        <taxon>Eukaryota</taxon>
        <taxon>Fungi</taxon>
        <taxon>Dikarya</taxon>
        <taxon>Ascomycota</taxon>
        <taxon>Pezizomycotina</taxon>
        <taxon>Dothideomycetes</taxon>
        <taxon>Pleosporomycetidae</taxon>
        <taxon>Pleosporales</taxon>
        <taxon>Tetraplosphaeriaceae</taxon>
        <taxon>Polyplosphaeria</taxon>
    </lineage>
</organism>
<feature type="compositionally biased region" description="Polar residues" evidence="1">
    <location>
        <begin position="446"/>
        <end position="468"/>
    </location>
</feature>
<feature type="compositionally biased region" description="Polar residues" evidence="1">
    <location>
        <begin position="771"/>
        <end position="781"/>
    </location>
</feature>
<feature type="compositionally biased region" description="Polar residues" evidence="1">
    <location>
        <begin position="293"/>
        <end position="303"/>
    </location>
</feature>
<dbReference type="OrthoDB" id="5410764at2759"/>
<feature type="region of interest" description="Disordered" evidence="1">
    <location>
        <begin position="587"/>
        <end position="622"/>
    </location>
</feature>
<proteinExistence type="predicted"/>
<evidence type="ECO:0000313" key="3">
    <source>
        <dbReference type="Proteomes" id="UP000799444"/>
    </source>
</evidence>
<feature type="compositionally biased region" description="Basic and acidic residues" evidence="1">
    <location>
        <begin position="180"/>
        <end position="191"/>
    </location>
</feature>
<protein>
    <submittedName>
        <fullName evidence="2">Uncharacterized protein</fullName>
    </submittedName>
</protein>
<dbReference type="Proteomes" id="UP000799444">
    <property type="component" value="Unassembled WGS sequence"/>
</dbReference>
<keyword evidence="3" id="KW-1185">Reference proteome</keyword>
<evidence type="ECO:0000256" key="1">
    <source>
        <dbReference type="SAM" id="MobiDB-lite"/>
    </source>
</evidence>